<keyword evidence="3" id="KW-1185">Reference proteome</keyword>
<dbReference type="SUPFAM" id="SSF51126">
    <property type="entry name" value="Pectin lyase-like"/>
    <property type="match status" value="1"/>
</dbReference>
<accession>A0A0A1SSG3</accession>
<proteinExistence type="predicted"/>
<dbReference type="Proteomes" id="UP000039046">
    <property type="component" value="Unassembled WGS sequence"/>
</dbReference>
<keyword evidence="1" id="KW-0732">Signal</keyword>
<protein>
    <recommendedName>
        <fullName evidence="4">Right handed beta helix domain-containing protein</fullName>
    </recommendedName>
</protein>
<dbReference type="HOGENOM" id="CLU_017311_0_0_1"/>
<name>A0A0A1SSG3_9HYPO</name>
<feature type="chain" id="PRO_5001979213" description="Right handed beta helix domain-containing protein" evidence="1">
    <location>
        <begin position="19"/>
        <end position="655"/>
    </location>
</feature>
<dbReference type="InterPro" id="IPR006626">
    <property type="entry name" value="PbH1"/>
</dbReference>
<evidence type="ECO:0000256" key="1">
    <source>
        <dbReference type="SAM" id="SignalP"/>
    </source>
</evidence>
<evidence type="ECO:0000313" key="2">
    <source>
        <dbReference type="EMBL" id="CEJ81056.1"/>
    </source>
</evidence>
<dbReference type="AlphaFoldDB" id="A0A0A1SSG3"/>
<evidence type="ECO:0000313" key="3">
    <source>
        <dbReference type="Proteomes" id="UP000039046"/>
    </source>
</evidence>
<evidence type="ECO:0008006" key="4">
    <source>
        <dbReference type="Google" id="ProtNLM"/>
    </source>
</evidence>
<dbReference type="InterPro" id="IPR011050">
    <property type="entry name" value="Pectin_lyase_fold/virulence"/>
</dbReference>
<organism evidence="2 3">
    <name type="scientific">[Torrubiella] hemipterigena</name>
    <dbReference type="NCBI Taxonomy" id="1531966"/>
    <lineage>
        <taxon>Eukaryota</taxon>
        <taxon>Fungi</taxon>
        <taxon>Dikarya</taxon>
        <taxon>Ascomycota</taxon>
        <taxon>Pezizomycotina</taxon>
        <taxon>Sordariomycetes</taxon>
        <taxon>Hypocreomycetidae</taxon>
        <taxon>Hypocreales</taxon>
        <taxon>Clavicipitaceae</taxon>
        <taxon>Clavicipitaceae incertae sedis</taxon>
        <taxon>'Torrubiella' clade</taxon>
    </lineage>
</organism>
<dbReference type="Gene3D" id="2.160.20.10">
    <property type="entry name" value="Single-stranded right-handed beta-helix, Pectin lyase-like"/>
    <property type="match status" value="1"/>
</dbReference>
<sequence length="655" mass="68731">MKFTLVQYVPFLVPLASATSFYFDGSLSSNGDGSQSKPFNTLTGIPSLALQPGDNILLKKGTKFGQTLHLTKSGTAQSPITIGSYGSDTASAPVVQCPATGINSILLEGVEYVTLQDLEITNPGDNTTVRRGVYVYAKDKGAVAGITLQRLYIHDVTGRTPSTVTGYSTGKYANATGGIVIEAQGNTTGTYFTGLTIADNLLVNVARQGIYTWSNWCRRPELASFWNSLCSATWYASTGFTVKNNRLVNVAGDGIVITGNEDAKTVNNLIQGFHYGGGGNSAGIWTANSVGSYFAYNDVSGGQTTGDGMSYDVDHSTSGTVFEYNLSHDNEGGFFLLCPYDKPTTNFTIRYNLSVNDRARIFQVCPGDLVGGEIYKNTILIGNGISQQVVTAPTGKNLSLDVQFTDNIVKTVGSGTGHWNLDSPEFLLNNNVFHGAIDSFPGATDSITNPPGLAAPGLRDPYAYKLLSASASALDSAVAIAGDATEDFFGNRVTHKNIGFYGGAGTKVPQWISSFDAGTLSPWTTNSASIVTDPSGNLGKSVLLGAGGSLSRSFSVSSSGLRFNVRLWFGGASDTAATVQVGGIKVTFSNLKTTQVGWWQILVVEIAADGTSTAKLGSQAGTSSWPVSSVTSSGDVVISAGGSSLYLDDAFITSL</sequence>
<gene>
    <name evidence="2" type="ORF">VHEMI01207</name>
</gene>
<dbReference type="SMART" id="SM00710">
    <property type="entry name" value="PbH1"/>
    <property type="match status" value="6"/>
</dbReference>
<dbReference type="EMBL" id="CDHN01000001">
    <property type="protein sequence ID" value="CEJ81056.1"/>
    <property type="molecule type" value="Genomic_DNA"/>
</dbReference>
<dbReference type="OrthoDB" id="3432466at2759"/>
<dbReference type="InterPro" id="IPR012334">
    <property type="entry name" value="Pectin_lyas_fold"/>
</dbReference>
<feature type="signal peptide" evidence="1">
    <location>
        <begin position="1"/>
        <end position="18"/>
    </location>
</feature>
<reference evidence="2 3" key="1">
    <citation type="journal article" date="2015" name="Genome Announc.">
        <title>Draft Genome Sequence and Gene Annotation of the Entomopathogenic Fungus Verticillium hemipterigenum.</title>
        <authorList>
            <person name="Horn F."/>
            <person name="Habel A."/>
            <person name="Scharf D.H."/>
            <person name="Dworschak J."/>
            <person name="Brakhage A.A."/>
            <person name="Guthke R."/>
            <person name="Hertweck C."/>
            <person name="Linde J."/>
        </authorList>
    </citation>
    <scope>NUCLEOTIDE SEQUENCE [LARGE SCALE GENOMIC DNA]</scope>
</reference>